<dbReference type="Gene3D" id="3.40.50.720">
    <property type="entry name" value="NAD(P)-binding Rossmann-like Domain"/>
    <property type="match status" value="1"/>
</dbReference>
<dbReference type="Gramene" id="EOX94777">
    <property type="protein sequence ID" value="EOX94777"/>
    <property type="gene ID" value="TCM_004387"/>
</dbReference>
<dbReference type="PANTHER" id="PTHR43725:SF6">
    <property type="entry name" value="CHLOROPLAST STEM-LOOP BINDING PROTEIN OF 41 KDA A, CHLOROPLASTIC"/>
    <property type="match status" value="1"/>
</dbReference>
<dbReference type="Proteomes" id="UP000026915">
    <property type="component" value="Chromosome 1"/>
</dbReference>
<dbReference type="STRING" id="3641.A0A061DQU5"/>
<keyword evidence="4" id="KW-1185">Reference proteome</keyword>
<name>A0A061DQU5_THECC</name>
<protein>
    <submittedName>
        <fullName evidence="3">Chloroplast stem-loop binding protein of 41 kDa isoform 1</fullName>
    </submittedName>
</protein>
<dbReference type="GO" id="GO:0005829">
    <property type="term" value="C:cytosol"/>
    <property type="evidence" value="ECO:0000318"/>
    <property type="project" value="GO_Central"/>
</dbReference>
<dbReference type="InParanoid" id="A0A061DQU5"/>
<evidence type="ECO:0000313" key="4">
    <source>
        <dbReference type="Proteomes" id="UP000026915"/>
    </source>
</evidence>
<dbReference type="Pfam" id="PF01370">
    <property type="entry name" value="Epimerase"/>
    <property type="match status" value="1"/>
</dbReference>
<feature type="region of interest" description="Disordered" evidence="1">
    <location>
        <begin position="1"/>
        <end position="22"/>
    </location>
</feature>
<dbReference type="AlphaFoldDB" id="A0A061DQU5"/>
<sequence length="400" mass="43399">MAALASSSSSLLFSSPPSKLPSPSLYPLPRLSLSTSSFLSSSLSISPSFFAYPTSSRRYSPSSFTVKASGGEKKKVLIVNTNSGGHAVIGFYFAKELLGSGHEVTILTVGDEGSDKMKKPPFNRFSEIVSAGGKTVWGDPADVGKVVAGATFDVVLDNNGKDLDTVRPVIDWAKSSGVDQFLYISSAGIYKPTDEPPHVEGDVVKADAGHVGVEKYIAEIFSSWAIFRPQYMIGSGNNKDCEEWFFDRIVRKRPVPIPGSGMQLTNIAHVRDLSSMLTLAVEKPEAASSNIFNCVSDRAVTLDGMARLCAEAAGLPVEIAHYDPKAVGIDAKKAFPFRNMHFYSEPRAAKDILGWNGTTNLPEDLKERFEEYVKIGRDKEPMQFELDDKILESLKVAVAV</sequence>
<evidence type="ECO:0000256" key="1">
    <source>
        <dbReference type="SAM" id="MobiDB-lite"/>
    </source>
</evidence>
<dbReference type="InterPro" id="IPR001509">
    <property type="entry name" value="Epimerase_deHydtase"/>
</dbReference>
<feature type="compositionally biased region" description="Low complexity" evidence="1">
    <location>
        <begin position="1"/>
        <end position="17"/>
    </location>
</feature>
<gene>
    <name evidence="3" type="ORF">TCM_004387</name>
</gene>
<organism evidence="3 4">
    <name type="scientific">Theobroma cacao</name>
    <name type="common">Cacao</name>
    <name type="synonym">Cocoa</name>
    <dbReference type="NCBI Taxonomy" id="3641"/>
    <lineage>
        <taxon>Eukaryota</taxon>
        <taxon>Viridiplantae</taxon>
        <taxon>Streptophyta</taxon>
        <taxon>Embryophyta</taxon>
        <taxon>Tracheophyta</taxon>
        <taxon>Spermatophyta</taxon>
        <taxon>Magnoliopsida</taxon>
        <taxon>eudicotyledons</taxon>
        <taxon>Gunneridae</taxon>
        <taxon>Pentapetalae</taxon>
        <taxon>rosids</taxon>
        <taxon>malvids</taxon>
        <taxon>Malvales</taxon>
        <taxon>Malvaceae</taxon>
        <taxon>Byttnerioideae</taxon>
        <taxon>Theobroma</taxon>
    </lineage>
</organism>
<dbReference type="SUPFAM" id="SSF51735">
    <property type="entry name" value="NAD(P)-binding Rossmann-fold domains"/>
    <property type="match status" value="1"/>
</dbReference>
<accession>A0A061DQU5</accession>
<dbReference type="FunFam" id="3.40.50.720:FF:000321">
    <property type="entry name" value="Chloroplast stem-loop binding protein of 41 kDa a, chloroplastic"/>
    <property type="match status" value="1"/>
</dbReference>
<dbReference type="GO" id="GO:0005996">
    <property type="term" value="P:monosaccharide metabolic process"/>
    <property type="evidence" value="ECO:0000318"/>
    <property type="project" value="GO_Central"/>
</dbReference>
<dbReference type="OMA" id="YKTTDEP"/>
<dbReference type="PANTHER" id="PTHR43725">
    <property type="entry name" value="UDP-GLUCOSE 4-EPIMERASE"/>
    <property type="match status" value="1"/>
</dbReference>
<evidence type="ECO:0000259" key="2">
    <source>
        <dbReference type="Pfam" id="PF01370"/>
    </source>
</evidence>
<dbReference type="EMBL" id="CM001879">
    <property type="protein sequence ID" value="EOX94777.1"/>
    <property type="molecule type" value="Genomic_DNA"/>
</dbReference>
<dbReference type="eggNOG" id="ENOG502QUUA">
    <property type="taxonomic scope" value="Eukaryota"/>
</dbReference>
<dbReference type="FunCoup" id="A0A061DQU5">
    <property type="interactions" value="850"/>
</dbReference>
<feature type="domain" description="NAD-dependent epimerase/dehydratase" evidence="2">
    <location>
        <begin position="84"/>
        <end position="293"/>
    </location>
</feature>
<proteinExistence type="predicted"/>
<evidence type="ECO:0000313" key="3">
    <source>
        <dbReference type="EMBL" id="EOX94777.1"/>
    </source>
</evidence>
<dbReference type="HOGENOM" id="CLU_050934_0_1_1"/>
<dbReference type="InterPro" id="IPR036291">
    <property type="entry name" value="NAD(P)-bd_dom_sf"/>
</dbReference>
<reference evidence="3 4" key="1">
    <citation type="journal article" date="2013" name="Genome Biol.">
        <title>The genome sequence of the most widely cultivated cacao type and its use to identify candidate genes regulating pod color.</title>
        <authorList>
            <person name="Motamayor J.C."/>
            <person name="Mockaitis K."/>
            <person name="Schmutz J."/>
            <person name="Haiminen N."/>
            <person name="Iii D.L."/>
            <person name="Cornejo O."/>
            <person name="Findley S.D."/>
            <person name="Zheng P."/>
            <person name="Utro F."/>
            <person name="Royaert S."/>
            <person name="Saski C."/>
            <person name="Jenkins J."/>
            <person name="Podicheti R."/>
            <person name="Zhao M."/>
            <person name="Scheffler B.E."/>
            <person name="Stack J.C."/>
            <person name="Feltus F.A."/>
            <person name="Mustiga G.M."/>
            <person name="Amores F."/>
            <person name="Phillips W."/>
            <person name="Marelli J.P."/>
            <person name="May G.D."/>
            <person name="Shapiro H."/>
            <person name="Ma J."/>
            <person name="Bustamante C.D."/>
            <person name="Schnell R.J."/>
            <person name="Main D."/>
            <person name="Gilbert D."/>
            <person name="Parida L."/>
            <person name="Kuhn D.N."/>
        </authorList>
    </citation>
    <scope>NUCLEOTIDE SEQUENCE [LARGE SCALE GENOMIC DNA]</scope>
    <source>
        <strain evidence="4">cv. Matina 1-6</strain>
    </source>
</reference>